<gene>
    <name evidence="1" type="ORF">H8J70_10715</name>
</gene>
<organism evidence="1 2">
    <name type="scientific">Megasphaera hominis</name>
    <dbReference type="NCBI Taxonomy" id="159836"/>
    <lineage>
        <taxon>Bacteria</taxon>
        <taxon>Bacillati</taxon>
        <taxon>Bacillota</taxon>
        <taxon>Negativicutes</taxon>
        <taxon>Veillonellales</taxon>
        <taxon>Veillonellaceae</taxon>
        <taxon>Megasphaera</taxon>
    </lineage>
</organism>
<comment type="caution">
    <text evidence="1">The sequence shown here is derived from an EMBL/GenBank/DDBJ whole genome shotgun (WGS) entry which is preliminary data.</text>
</comment>
<dbReference type="EMBL" id="JACOGK010000038">
    <property type="protein sequence ID" value="MBC3537712.1"/>
    <property type="molecule type" value="Genomic_DNA"/>
</dbReference>
<dbReference type="NCBIfam" id="TIGR04076">
    <property type="entry name" value="TIGR04076 family protein"/>
    <property type="match status" value="1"/>
</dbReference>
<proteinExistence type="predicted"/>
<dbReference type="RefSeq" id="WP_186504287.1">
    <property type="nucleotide sequence ID" value="NZ_JACOGK010000038.1"/>
</dbReference>
<dbReference type="Proteomes" id="UP000606870">
    <property type="component" value="Unassembled WGS sequence"/>
</dbReference>
<dbReference type="InterPro" id="IPR023811">
    <property type="entry name" value="CHP04076"/>
</dbReference>
<evidence type="ECO:0000313" key="1">
    <source>
        <dbReference type="EMBL" id="MBC3537712.1"/>
    </source>
</evidence>
<evidence type="ECO:0000313" key="2">
    <source>
        <dbReference type="Proteomes" id="UP000606870"/>
    </source>
</evidence>
<keyword evidence="2" id="KW-1185">Reference proteome</keyword>
<reference evidence="1 2" key="1">
    <citation type="submission" date="2020-08" db="EMBL/GenBank/DDBJ databases">
        <authorList>
            <person name="Liu C."/>
            <person name="Sun Q."/>
        </authorList>
    </citation>
    <scope>NUCLEOTIDE SEQUENCE [LARGE SCALE GENOMIC DNA]</scope>
    <source>
        <strain evidence="1 2">NSJ-59</strain>
    </source>
</reference>
<name>A0ABR6VLM7_9FIRM</name>
<protein>
    <submittedName>
        <fullName evidence="1">TIGR04076 family protein</fullName>
    </submittedName>
</protein>
<accession>A0ABR6VLM7</accession>
<sequence>MQYKVKVTVIDKKLYPELQAAYCADPQSGACPCYNVGDTFVFERYGLTDDFWHMGLNTLKKTSYTADGVAGGPAMPHCSEAWDAIARYIYTGLQGGSIMRGWMRDEHQMIACCSDGTRPVIFRIERLDYKLVHVADGAAFQTLVERFASIPGVHDVQVREDLQALEVYMDRNEEVTDATLRQAADARVITAIE</sequence>